<protein>
    <submittedName>
        <fullName evidence="2">Uncharacterized protein</fullName>
    </submittedName>
</protein>
<feature type="region of interest" description="Disordered" evidence="1">
    <location>
        <begin position="86"/>
        <end position="203"/>
    </location>
</feature>
<sequence>MVALTMSALDSRRTSEKSKRKRRQSVRFDKQADSNEVSDRRLAKGRPESLSRYTYHFIASSHQLTFLYRTDRSTIDNLLIEDLQEGSLDDGTDKPKFAPPIPSSSGTSDVIQCSFSSSVQPTDSTKDLLQSPRIPDAEHIRPNLKRSFDIPMERPGPSKKTCHDDDSDSLTGRIPYSAKGKGRAVEPIPIVSKSKDKGKVVDR</sequence>
<feature type="compositionally biased region" description="Basic and acidic residues" evidence="1">
    <location>
        <begin position="26"/>
        <end position="43"/>
    </location>
</feature>
<dbReference type="InParanoid" id="A0A165DPX8"/>
<feature type="region of interest" description="Disordered" evidence="1">
    <location>
        <begin position="1"/>
        <end position="43"/>
    </location>
</feature>
<accession>A0A165DPX8</accession>
<evidence type="ECO:0000313" key="2">
    <source>
        <dbReference type="EMBL" id="KZT05367.1"/>
    </source>
</evidence>
<organism evidence="2 3">
    <name type="scientific">Laetiporus sulphureus 93-53</name>
    <dbReference type="NCBI Taxonomy" id="1314785"/>
    <lineage>
        <taxon>Eukaryota</taxon>
        <taxon>Fungi</taxon>
        <taxon>Dikarya</taxon>
        <taxon>Basidiomycota</taxon>
        <taxon>Agaricomycotina</taxon>
        <taxon>Agaricomycetes</taxon>
        <taxon>Polyporales</taxon>
        <taxon>Laetiporus</taxon>
    </lineage>
</organism>
<feature type="compositionally biased region" description="Basic and acidic residues" evidence="1">
    <location>
        <begin position="135"/>
        <end position="152"/>
    </location>
</feature>
<dbReference type="GeneID" id="63818679"/>
<reference evidence="2 3" key="1">
    <citation type="journal article" date="2016" name="Mol. Biol. Evol.">
        <title>Comparative Genomics of Early-Diverging Mushroom-Forming Fungi Provides Insights into the Origins of Lignocellulose Decay Capabilities.</title>
        <authorList>
            <person name="Nagy L.G."/>
            <person name="Riley R."/>
            <person name="Tritt A."/>
            <person name="Adam C."/>
            <person name="Daum C."/>
            <person name="Floudas D."/>
            <person name="Sun H."/>
            <person name="Yadav J.S."/>
            <person name="Pangilinan J."/>
            <person name="Larsson K.H."/>
            <person name="Matsuura K."/>
            <person name="Barry K."/>
            <person name="Labutti K."/>
            <person name="Kuo R."/>
            <person name="Ohm R.A."/>
            <person name="Bhattacharya S.S."/>
            <person name="Shirouzu T."/>
            <person name="Yoshinaga Y."/>
            <person name="Martin F.M."/>
            <person name="Grigoriev I.V."/>
            <person name="Hibbett D.S."/>
        </authorList>
    </citation>
    <scope>NUCLEOTIDE SEQUENCE [LARGE SCALE GENOMIC DNA]</scope>
    <source>
        <strain evidence="2 3">93-53</strain>
    </source>
</reference>
<evidence type="ECO:0000256" key="1">
    <source>
        <dbReference type="SAM" id="MobiDB-lite"/>
    </source>
</evidence>
<keyword evidence="3" id="KW-1185">Reference proteome</keyword>
<proteinExistence type="predicted"/>
<dbReference type="Proteomes" id="UP000076871">
    <property type="component" value="Unassembled WGS sequence"/>
</dbReference>
<gene>
    <name evidence="2" type="ORF">LAESUDRAFT_227319</name>
</gene>
<feature type="compositionally biased region" description="Polar residues" evidence="1">
    <location>
        <begin position="103"/>
        <end position="123"/>
    </location>
</feature>
<dbReference type="EMBL" id="KV427630">
    <property type="protein sequence ID" value="KZT05367.1"/>
    <property type="molecule type" value="Genomic_DNA"/>
</dbReference>
<dbReference type="AlphaFoldDB" id="A0A165DPX8"/>
<feature type="compositionally biased region" description="Basic and acidic residues" evidence="1">
    <location>
        <begin position="193"/>
        <end position="203"/>
    </location>
</feature>
<evidence type="ECO:0000313" key="3">
    <source>
        <dbReference type="Proteomes" id="UP000076871"/>
    </source>
</evidence>
<name>A0A165DPX8_9APHY</name>
<dbReference type="RefSeq" id="XP_040763107.1">
    <property type="nucleotide sequence ID" value="XM_040901647.1"/>
</dbReference>